<dbReference type="Pfam" id="PF06551">
    <property type="entry name" value="DUF1120"/>
    <property type="match status" value="1"/>
</dbReference>
<comment type="caution">
    <text evidence="2">The sequence shown here is derived from an EMBL/GenBank/DDBJ whole genome shotgun (WGS) entry which is preliminary data.</text>
</comment>
<accession>A0A0W0I794</accession>
<dbReference type="RefSeq" id="WP_056858925.1">
    <property type="nucleotide sequence ID" value="NZ_LKEF01000001.1"/>
</dbReference>
<keyword evidence="1" id="KW-0732">Signal</keyword>
<reference evidence="2 3" key="1">
    <citation type="submission" date="2015-09" db="EMBL/GenBank/DDBJ databases">
        <title>Genome sequence of ICMP 11288.</title>
        <authorList>
            <person name="Visnovsky S."/>
            <person name="Lu A."/>
            <person name="Panda P."/>
            <person name="Pitman A."/>
        </authorList>
    </citation>
    <scope>NUCLEOTIDE SEQUENCE [LARGE SCALE GENOMIC DNA]</scope>
    <source>
        <strain evidence="2 3">ICMP 11288</strain>
    </source>
</reference>
<evidence type="ECO:0000256" key="1">
    <source>
        <dbReference type="SAM" id="SignalP"/>
    </source>
</evidence>
<name>A0A0W0I794_PSEFL</name>
<evidence type="ECO:0000313" key="2">
    <source>
        <dbReference type="EMBL" id="KTB68748.1"/>
    </source>
</evidence>
<sequence length="207" mass="21783">MKTPVSLLSSALLLVMTSSVLAASSVDLTVKGLITPSACTPSLPGDVDFGKIASKDLNVDTRTWLERQTLQLSVNCDAATLFAIHPVDNRAGSAAYGFAFGLGLINDTQKLGAFSLAFSNPVAETASTLLAMYNSEGQWTELYDDEAIAPNDLVALGSRGDSGWAPHPIKDAIMDVTVVASIEPAKNLTLTSEVAIDGSATFEVRYL</sequence>
<proteinExistence type="predicted"/>
<dbReference type="InterPro" id="IPR010546">
    <property type="entry name" value="DUF1120"/>
</dbReference>
<organism evidence="2 3">
    <name type="scientific">Pseudomonas fluorescens ICMP 11288</name>
    <dbReference type="NCBI Taxonomy" id="1198309"/>
    <lineage>
        <taxon>Bacteria</taxon>
        <taxon>Pseudomonadati</taxon>
        <taxon>Pseudomonadota</taxon>
        <taxon>Gammaproteobacteria</taxon>
        <taxon>Pseudomonadales</taxon>
        <taxon>Pseudomonadaceae</taxon>
        <taxon>Pseudomonas</taxon>
    </lineage>
</organism>
<evidence type="ECO:0000313" key="3">
    <source>
        <dbReference type="Proteomes" id="UP000054197"/>
    </source>
</evidence>
<gene>
    <name evidence="2" type="ORF">AO063_09810</name>
</gene>
<dbReference type="AlphaFoldDB" id="A0A0W0I794"/>
<dbReference type="EMBL" id="LKEF01000001">
    <property type="protein sequence ID" value="KTB68748.1"/>
    <property type="molecule type" value="Genomic_DNA"/>
</dbReference>
<feature type="signal peptide" evidence="1">
    <location>
        <begin position="1"/>
        <end position="22"/>
    </location>
</feature>
<dbReference type="Proteomes" id="UP000054197">
    <property type="component" value="Unassembled WGS sequence"/>
</dbReference>
<evidence type="ECO:0008006" key="4">
    <source>
        <dbReference type="Google" id="ProtNLM"/>
    </source>
</evidence>
<feature type="chain" id="PRO_5006904366" description="DUF1120 domain-containing protein" evidence="1">
    <location>
        <begin position="23"/>
        <end position="207"/>
    </location>
</feature>
<protein>
    <recommendedName>
        <fullName evidence="4">DUF1120 domain-containing protein</fullName>
    </recommendedName>
</protein>